<evidence type="ECO:0000313" key="4">
    <source>
        <dbReference type="Proteomes" id="UP000184546"/>
    </source>
</evidence>
<dbReference type="STRING" id="690307.A0A1L9WQ03"/>
<evidence type="ECO:0000313" key="3">
    <source>
        <dbReference type="EMBL" id="OJJ98254.1"/>
    </source>
</evidence>
<dbReference type="Gene3D" id="3.80.10.10">
    <property type="entry name" value="Ribonuclease Inhibitor"/>
    <property type="match status" value="1"/>
</dbReference>
<dbReference type="RefSeq" id="XP_020054594.1">
    <property type="nucleotide sequence ID" value="XM_020203700.1"/>
</dbReference>
<protein>
    <recommendedName>
        <fullName evidence="2">F-box domain-containing protein</fullName>
    </recommendedName>
</protein>
<feature type="region of interest" description="Disordered" evidence="1">
    <location>
        <begin position="467"/>
        <end position="489"/>
    </location>
</feature>
<proteinExistence type="predicted"/>
<evidence type="ECO:0000256" key="1">
    <source>
        <dbReference type="SAM" id="MobiDB-lite"/>
    </source>
</evidence>
<dbReference type="VEuPathDB" id="FungiDB:ASPACDRAFT_61784"/>
<dbReference type="InterPro" id="IPR036047">
    <property type="entry name" value="F-box-like_dom_sf"/>
</dbReference>
<dbReference type="OrthoDB" id="5130616at2759"/>
<evidence type="ECO:0000259" key="2">
    <source>
        <dbReference type="PROSITE" id="PS50181"/>
    </source>
</evidence>
<sequence>MALGSMPGEIILQVVSYLNTHDLSQLVLVSKDYYSLFVAVLYNRVSLPLNTYWNDAFRIVDGDERNPVRRFTQALIENPRLAPLTRSLTLYPSDCLKEQSRTTPLPALPEEKYRAFMLPYGDAKRKHRRKYHAWRRDLQLHQERQDMYRDPWIYEDAWLALLLVQGYTTHSERVIQWAKNPELGILTRLARVSLRDGPVWHCDGGIEAVPLKRMLPYLRIPSVRKLYICNPGDSPLPRKLRHDPAVALSLTHLDLEGPHDTLSSLPRLLKWCPHLESLTIEVDQCWGWRGWIDVSQLYRPLQRSRSSLRHLSIALARHGLETPQDAEHPSPVFFGDLTAFPILHTVRMRWANLLPFFHSTHALQPATPLRTLLPRSLQSLFIEDCLMQASWALAEELDDLLMYRRDEDGLPSLQRLFLQFAPTERHSAGRDALSSSSSSKKKKDPDPHLFAWENRLCGLHGGVRGVGGVPGGDRARRERALPAGRGAEA</sequence>
<dbReference type="EMBL" id="KV878980">
    <property type="protein sequence ID" value="OJJ98254.1"/>
    <property type="molecule type" value="Genomic_DNA"/>
</dbReference>
<dbReference type="Proteomes" id="UP000184546">
    <property type="component" value="Unassembled WGS sequence"/>
</dbReference>
<dbReference type="GeneID" id="30977514"/>
<organism evidence="3 4">
    <name type="scientific">Aspergillus aculeatus (strain ATCC 16872 / CBS 172.66 / WB 5094)</name>
    <dbReference type="NCBI Taxonomy" id="690307"/>
    <lineage>
        <taxon>Eukaryota</taxon>
        <taxon>Fungi</taxon>
        <taxon>Dikarya</taxon>
        <taxon>Ascomycota</taxon>
        <taxon>Pezizomycotina</taxon>
        <taxon>Eurotiomycetes</taxon>
        <taxon>Eurotiomycetidae</taxon>
        <taxon>Eurotiales</taxon>
        <taxon>Aspergillaceae</taxon>
        <taxon>Aspergillus</taxon>
        <taxon>Aspergillus subgen. Circumdati</taxon>
    </lineage>
</organism>
<keyword evidence="4" id="KW-1185">Reference proteome</keyword>
<dbReference type="OMA" id="SPHFERV"/>
<feature type="domain" description="F-box" evidence="2">
    <location>
        <begin position="1"/>
        <end position="56"/>
    </location>
</feature>
<dbReference type="InterPro" id="IPR001810">
    <property type="entry name" value="F-box_dom"/>
</dbReference>
<dbReference type="PROSITE" id="PS50181">
    <property type="entry name" value="FBOX"/>
    <property type="match status" value="1"/>
</dbReference>
<dbReference type="SUPFAM" id="SSF52047">
    <property type="entry name" value="RNI-like"/>
    <property type="match status" value="1"/>
</dbReference>
<accession>A0A1L9WQ03</accession>
<dbReference type="InterPro" id="IPR032675">
    <property type="entry name" value="LRR_dom_sf"/>
</dbReference>
<gene>
    <name evidence="3" type="ORF">ASPACDRAFT_61784</name>
</gene>
<name>A0A1L9WQ03_ASPA1</name>
<dbReference type="SUPFAM" id="SSF81383">
    <property type="entry name" value="F-box domain"/>
    <property type="match status" value="1"/>
</dbReference>
<reference evidence="4" key="1">
    <citation type="journal article" date="2017" name="Genome Biol.">
        <title>Comparative genomics reveals high biological diversity and specific adaptations in the industrially and medically important fungal genus Aspergillus.</title>
        <authorList>
            <person name="de Vries R.P."/>
            <person name="Riley R."/>
            <person name="Wiebenga A."/>
            <person name="Aguilar-Osorio G."/>
            <person name="Amillis S."/>
            <person name="Uchima C.A."/>
            <person name="Anderluh G."/>
            <person name="Asadollahi M."/>
            <person name="Askin M."/>
            <person name="Barry K."/>
            <person name="Battaglia E."/>
            <person name="Bayram O."/>
            <person name="Benocci T."/>
            <person name="Braus-Stromeyer S.A."/>
            <person name="Caldana C."/>
            <person name="Canovas D."/>
            <person name="Cerqueira G.C."/>
            <person name="Chen F."/>
            <person name="Chen W."/>
            <person name="Choi C."/>
            <person name="Clum A."/>
            <person name="Dos Santos R.A."/>
            <person name="Damasio A.R."/>
            <person name="Diallinas G."/>
            <person name="Emri T."/>
            <person name="Fekete E."/>
            <person name="Flipphi M."/>
            <person name="Freyberg S."/>
            <person name="Gallo A."/>
            <person name="Gournas C."/>
            <person name="Habgood R."/>
            <person name="Hainaut M."/>
            <person name="Harispe M.L."/>
            <person name="Henrissat B."/>
            <person name="Hilden K.S."/>
            <person name="Hope R."/>
            <person name="Hossain A."/>
            <person name="Karabika E."/>
            <person name="Karaffa L."/>
            <person name="Karanyi Z."/>
            <person name="Krasevec N."/>
            <person name="Kuo A."/>
            <person name="Kusch H."/>
            <person name="LaButti K."/>
            <person name="Lagendijk E.L."/>
            <person name="Lapidus A."/>
            <person name="Levasseur A."/>
            <person name="Lindquist E."/>
            <person name="Lipzen A."/>
            <person name="Logrieco A.F."/>
            <person name="MacCabe A."/>
            <person name="Maekelae M.R."/>
            <person name="Malavazi I."/>
            <person name="Melin P."/>
            <person name="Meyer V."/>
            <person name="Mielnichuk N."/>
            <person name="Miskei M."/>
            <person name="Molnar A.P."/>
            <person name="Mule G."/>
            <person name="Ngan C.Y."/>
            <person name="Orejas M."/>
            <person name="Orosz E."/>
            <person name="Ouedraogo J.P."/>
            <person name="Overkamp K.M."/>
            <person name="Park H.-S."/>
            <person name="Perrone G."/>
            <person name="Piumi F."/>
            <person name="Punt P.J."/>
            <person name="Ram A.F."/>
            <person name="Ramon A."/>
            <person name="Rauscher S."/>
            <person name="Record E."/>
            <person name="Riano-Pachon D.M."/>
            <person name="Robert V."/>
            <person name="Roehrig J."/>
            <person name="Ruller R."/>
            <person name="Salamov A."/>
            <person name="Salih N.S."/>
            <person name="Samson R.A."/>
            <person name="Sandor E."/>
            <person name="Sanguinetti M."/>
            <person name="Schuetze T."/>
            <person name="Sepcic K."/>
            <person name="Shelest E."/>
            <person name="Sherlock G."/>
            <person name="Sophianopoulou V."/>
            <person name="Squina F.M."/>
            <person name="Sun H."/>
            <person name="Susca A."/>
            <person name="Todd R.B."/>
            <person name="Tsang A."/>
            <person name="Unkles S.E."/>
            <person name="van de Wiele N."/>
            <person name="van Rossen-Uffink D."/>
            <person name="Oliveira J.V."/>
            <person name="Vesth T.C."/>
            <person name="Visser J."/>
            <person name="Yu J.-H."/>
            <person name="Zhou M."/>
            <person name="Andersen M.R."/>
            <person name="Archer D.B."/>
            <person name="Baker S.E."/>
            <person name="Benoit I."/>
            <person name="Brakhage A.A."/>
            <person name="Braus G.H."/>
            <person name="Fischer R."/>
            <person name="Frisvad J.C."/>
            <person name="Goldman G.H."/>
            <person name="Houbraken J."/>
            <person name="Oakley B."/>
            <person name="Pocsi I."/>
            <person name="Scazzocchio C."/>
            <person name="Seiboth B."/>
            <person name="vanKuyk P.A."/>
            <person name="Wortman J."/>
            <person name="Dyer P.S."/>
            <person name="Grigoriev I.V."/>
        </authorList>
    </citation>
    <scope>NUCLEOTIDE SEQUENCE [LARGE SCALE GENOMIC DNA]</scope>
    <source>
        <strain evidence="4">ATCC 16872 / CBS 172.66 / WB 5094</strain>
    </source>
</reference>
<dbReference type="AlphaFoldDB" id="A0A1L9WQ03"/>